<dbReference type="Pfam" id="PF17128">
    <property type="entry name" value="DUF5107"/>
    <property type="match status" value="1"/>
</dbReference>
<evidence type="ECO:0000256" key="3">
    <source>
        <dbReference type="PROSITE-ProRule" id="PRU00339"/>
    </source>
</evidence>
<dbReference type="PANTHER" id="PTHR45586">
    <property type="entry name" value="TPR REPEAT-CONTAINING PROTEIN PA4667"/>
    <property type="match status" value="1"/>
</dbReference>
<feature type="repeat" description="TPR" evidence="3">
    <location>
        <begin position="781"/>
        <end position="814"/>
    </location>
</feature>
<feature type="region of interest" description="Disordered" evidence="4">
    <location>
        <begin position="935"/>
        <end position="954"/>
    </location>
</feature>
<dbReference type="InterPro" id="IPR019734">
    <property type="entry name" value="TPR_rpt"/>
</dbReference>
<dbReference type="SMART" id="SM00028">
    <property type="entry name" value="TPR"/>
    <property type="match status" value="3"/>
</dbReference>
<dbReference type="SUPFAM" id="SSF48452">
    <property type="entry name" value="TPR-like"/>
    <property type="match status" value="1"/>
</dbReference>
<sequence>MSTESGQNKIILPDAAGEHAERVAAGGATAWREPLEIRSYAAGEPDRYPMFFEHRVYQGSSGRVYPIPFTDSIETTAHTRSWDAIHLENKWLRLVVLPELGGRIHIGYDKSADYDFFYRNNVIKPALVGLAGPWISGGVEFNWPQHHRPATYLPVDTEIEYGADGSVTVWCSDHDPFSRMKGMHGIRLRPDSALIELVARLHNRTSETETFLWWANVAARVHDNYQSFFPTDVQWVADHARRAITAFPAADRPYYGHDYTEHAATGGDRIDFYKNIPVPTSYMVTGTQDDFFGGYDHDAQAGFVHWADRRVAPGKKLWTWGDAPFGRAWDALLTDEDGPYIELMAGVFTDNQPDFTFIAPGETKTFSQYWYPIRSIGVVHQANLDCAVHLSVQAAAGGTLVRVGVAATGERGEQRILLTDAAGATLGDWAVPLAPETPFTAVVEVPGEVRADELTLDVVGALRWRPRVEAPQPEPETAVAAPLPAEIDSLDELYATGVHLAQYRHPTRAATDYWREALRRDPDDVRSNLAMARHAYDGADYETAHEYARSAMGRLTARNLNPDSGEASYRLGQVLRRLGETAEAYDAFAKAVWDRKWAQPAEFECARLDAAAGRDDRALEHAARALRLDADDLRTRALLVVLLRRVGRSGEAAELLAATRALDPLDQLSRALAGEADGGAPLSADAASRVDVAVDLASFGAFAEAVALLEDAASMPATAAGNVRPLALYTLAAVLERAGDAERAGRVRIEASGADAVRTFPSLLDHHDALQAALQANPDDVQARALLGMLLFHHRRHDDALEQWEYALELGSEDATVLRNAAIAWFNRRGDGERARAYYERAIALRPGDARLWYESDQLLKRLAVPPAERLARIPLAATSRDDLAVEYAELLTELGRPAEALALLESRPFSPWEGGEGRSLAAWDRARAALGMPLGTPPASLGEARPDVQGPQAESVDGGIDYFATSLPDLLLFTRVDG</sequence>
<dbReference type="EMBL" id="LT629742">
    <property type="protein sequence ID" value="SDR93204.1"/>
    <property type="molecule type" value="Genomic_DNA"/>
</dbReference>
<feature type="domain" description="DUF5107" evidence="5">
    <location>
        <begin position="64"/>
        <end position="373"/>
    </location>
</feature>
<evidence type="ECO:0000256" key="2">
    <source>
        <dbReference type="ARBA" id="ARBA00022803"/>
    </source>
</evidence>
<dbReference type="PANTHER" id="PTHR45586:SF1">
    <property type="entry name" value="LIPOPOLYSACCHARIDE ASSEMBLY PROTEIN B"/>
    <property type="match status" value="1"/>
</dbReference>
<dbReference type="InterPro" id="IPR033396">
    <property type="entry name" value="DUF5107"/>
</dbReference>
<gene>
    <name evidence="6" type="ORF">SAMN04489834_0545</name>
</gene>
<dbReference type="InterPro" id="IPR051012">
    <property type="entry name" value="CellSynth/LPSAsmb/PSIAsmb"/>
</dbReference>
<proteinExistence type="predicted"/>
<evidence type="ECO:0000313" key="7">
    <source>
        <dbReference type="Proteomes" id="UP000181956"/>
    </source>
</evidence>
<dbReference type="Gene3D" id="1.25.40.10">
    <property type="entry name" value="Tetratricopeptide repeat domain"/>
    <property type="match status" value="3"/>
</dbReference>
<evidence type="ECO:0000256" key="1">
    <source>
        <dbReference type="ARBA" id="ARBA00022737"/>
    </source>
</evidence>
<protein>
    <submittedName>
        <fullName evidence="6">Tetratricopeptide repeat-containing protein</fullName>
    </submittedName>
</protein>
<dbReference type="Proteomes" id="UP000181956">
    <property type="component" value="Chromosome I"/>
</dbReference>
<dbReference type="RefSeq" id="WP_083362673.1">
    <property type="nucleotide sequence ID" value="NZ_LT629742.1"/>
</dbReference>
<evidence type="ECO:0000256" key="4">
    <source>
        <dbReference type="SAM" id="MobiDB-lite"/>
    </source>
</evidence>
<dbReference type="AlphaFoldDB" id="A0A1H1N2J6"/>
<dbReference type="STRING" id="412690.SAMN04489834_0545"/>
<dbReference type="Pfam" id="PF13432">
    <property type="entry name" value="TPR_16"/>
    <property type="match status" value="2"/>
</dbReference>
<evidence type="ECO:0000259" key="5">
    <source>
        <dbReference type="Pfam" id="PF17128"/>
    </source>
</evidence>
<accession>A0A1H1N2J6</accession>
<dbReference type="PROSITE" id="PS50005">
    <property type="entry name" value="TPR"/>
    <property type="match status" value="1"/>
</dbReference>
<keyword evidence="7" id="KW-1185">Reference proteome</keyword>
<evidence type="ECO:0000313" key="6">
    <source>
        <dbReference type="EMBL" id="SDR93204.1"/>
    </source>
</evidence>
<name>A0A1H1N2J6_9MICO</name>
<dbReference type="OrthoDB" id="174931at2"/>
<organism evidence="6 7">
    <name type="scientific">Microterricola viridarii</name>
    <dbReference type="NCBI Taxonomy" id="412690"/>
    <lineage>
        <taxon>Bacteria</taxon>
        <taxon>Bacillati</taxon>
        <taxon>Actinomycetota</taxon>
        <taxon>Actinomycetes</taxon>
        <taxon>Micrococcales</taxon>
        <taxon>Microbacteriaceae</taxon>
        <taxon>Microterricola</taxon>
    </lineage>
</organism>
<dbReference type="InterPro" id="IPR011990">
    <property type="entry name" value="TPR-like_helical_dom_sf"/>
</dbReference>
<keyword evidence="1" id="KW-0677">Repeat</keyword>
<keyword evidence="2 3" id="KW-0802">TPR repeat</keyword>
<reference evidence="7" key="1">
    <citation type="submission" date="2016-10" db="EMBL/GenBank/DDBJ databases">
        <authorList>
            <person name="Varghese N."/>
            <person name="Submissions S."/>
        </authorList>
    </citation>
    <scope>NUCLEOTIDE SEQUENCE [LARGE SCALE GENOMIC DNA]</scope>
    <source>
        <strain evidence="7">DSM 21772</strain>
    </source>
</reference>